<keyword evidence="10" id="KW-0067">ATP-binding</keyword>
<dbReference type="InterPro" id="IPR001638">
    <property type="entry name" value="Solute-binding_3/MltF_N"/>
</dbReference>
<name>A0ABN3V818_9PSEU</name>
<feature type="transmembrane region" description="Helical" evidence="13">
    <location>
        <begin position="342"/>
        <end position="362"/>
    </location>
</feature>
<dbReference type="PROSITE" id="PS01039">
    <property type="entry name" value="SBP_BACTERIAL_3"/>
    <property type="match status" value="1"/>
</dbReference>
<sequence>MRCNPRPAILLLIALLLTGCAPTAATPGGGPDLVAPGKLTVGVDLTYPPYNSIDAGRPAGFDIDFDRELAARMGLVPEFVDTSFEQLIAGLKARRYDVAISALYITPQRAAEIDFVPYFTTGNSLVVRSDSAERPVTPAQLCGRRVGVIKGGQIVTQLREQASADCAGRGQPPVDVREFASDPVATQALIAGQLDAQATDAAVAKAAVDHSGRALVISSAELLYPTSVGIGLAHGDPELKAQVEQALERFKAEGGYDRLLQRYNLRPVDPDLVRANLGDRTAADAPGFDWAYTLSLFGNAELWKAALMVAVLAVLAWGIATVLGMVLALLNRSRLRVLSAPAAAYVWFFRSLPLLVLLIFVYNLPQVIPDLRPVLGSPFVVGLVSLVLSETAYIAEIHRGGLKAVSVGQGEAARALGIPYWGVQRLVVIPQAFRVALPALGNQFITILKLTSLVSSISLAEILLVGQRLYTQNFKVLETLLAVAIFYVVLVTLFDRVRAVVERRLDVNRKAREGRSGSSPGADLDVVGTPRMARRRVPHTGSEVVRVRGVRRSFNGRVALDGIDLTVHQGEVVAVVGPSGSGKSTLARVVNHLEQPDAGTVEVGGRVIGRRPDGRPASGRELAAQRRDVGMVFQHFNLFPHLTVLDNVLLAPSYLRIGAPEEIRARAAELLTKVGLAEHWQRYPHELSGGQQQRVAIARALAMDPSVLLFDEPTSALDPELVGEVLSVMSDLAQEGRTMLVVTHELRFVRDIADWVVFLDNGRVLRQGNPSEILRGAGDERIERFFASVSG</sequence>
<feature type="transmembrane region" description="Helical" evidence="13">
    <location>
        <begin position="476"/>
        <end position="494"/>
    </location>
</feature>
<evidence type="ECO:0000256" key="12">
    <source>
        <dbReference type="ARBA" id="ARBA00023136"/>
    </source>
</evidence>
<dbReference type="Gene3D" id="3.40.190.10">
    <property type="entry name" value="Periplasmic binding protein-like II"/>
    <property type="match status" value="2"/>
</dbReference>
<evidence type="ECO:0000256" key="2">
    <source>
        <dbReference type="ARBA" id="ARBA00004651"/>
    </source>
</evidence>
<dbReference type="SMART" id="SM00382">
    <property type="entry name" value="AAA"/>
    <property type="match status" value="1"/>
</dbReference>
<feature type="transmembrane region" description="Helical" evidence="13">
    <location>
        <begin position="305"/>
        <end position="330"/>
    </location>
</feature>
<comment type="similarity">
    <text evidence="4">Belongs to the bacterial solute-binding protein 3 family.</text>
</comment>
<dbReference type="Pfam" id="PF00005">
    <property type="entry name" value="ABC_tran"/>
    <property type="match status" value="1"/>
</dbReference>
<dbReference type="PROSITE" id="PS00211">
    <property type="entry name" value="ABC_TRANSPORTER_1"/>
    <property type="match status" value="1"/>
</dbReference>
<dbReference type="InterPro" id="IPR003593">
    <property type="entry name" value="AAA+_ATPase"/>
</dbReference>
<dbReference type="PANTHER" id="PTHR43166">
    <property type="entry name" value="AMINO ACID IMPORT ATP-BINDING PROTEIN"/>
    <property type="match status" value="1"/>
</dbReference>
<evidence type="ECO:0000256" key="8">
    <source>
        <dbReference type="ARBA" id="ARBA00022729"/>
    </source>
</evidence>
<dbReference type="RefSeq" id="WP_344678734.1">
    <property type="nucleotide sequence ID" value="NZ_BAAAUX010000007.1"/>
</dbReference>
<keyword evidence="11 13" id="KW-1133">Transmembrane helix</keyword>
<evidence type="ECO:0000256" key="4">
    <source>
        <dbReference type="ARBA" id="ARBA00010333"/>
    </source>
</evidence>
<protein>
    <submittedName>
        <fullName evidence="17">Uncharacterized protein</fullName>
    </submittedName>
</protein>
<evidence type="ECO:0000256" key="11">
    <source>
        <dbReference type="ARBA" id="ARBA00022989"/>
    </source>
</evidence>
<feature type="chain" id="PRO_5047238191" evidence="14">
    <location>
        <begin position="26"/>
        <end position="791"/>
    </location>
</feature>
<dbReference type="InterPro" id="IPR010065">
    <property type="entry name" value="AA_ABC_transptr_permease_3TM"/>
</dbReference>
<keyword evidence="18" id="KW-1185">Reference proteome</keyword>
<comment type="caution">
    <text evidence="17">The sequence shown here is derived from an EMBL/GenBank/DDBJ whole genome shotgun (WGS) entry which is preliminary data.</text>
</comment>
<reference evidence="17 18" key="1">
    <citation type="journal article" date="2019" name="Int. J. Syst. Evol. Microbiol.">
        <title>The Global Catalogue of Microorganisms (GCM) 10K type strain sequencing project: providing services to taxonomists for standard genome sequencing and annotation.</title>
        <authorList>
            <consortium name="The Broad Institute Genomics Platform"/>
            <consortium name="The Broad Institute Genome Sequencing Center for Infectious Disease"/>
            <person name="Wu L."/>
            <person name="Ma J."/>
        </authorList>
    </citation>
    <scope>NUCLEOTIDE SEQUENCE [LARGE SCALE GENOMIC DNA]</scope>
    <source>
        <strain evidence="17 18">JCM 9383</strain>
    </source>
</reference>
<dbReference type="EMBL" id="BAAAUX010000007">
    <property type="protein sequence ID" value="GAA2782166.1"/>
    <property type="molecule type" value="Genomic_DNA"/>
</dbReference>
<dbReference type="Gene3D" id="3.40.50.300">
    <property type="entry name" value="P-loop containing nucleotide triphosphate hydrolases"/>
    <property type="match status" value="1"/>
</dbReference>
<dbReference type="Gene3D" id="1.10.3720.10">
    <property type="entry name" value="MetI-like"/>
    <property type="match status" value="1"/>
</dbReference>
<dbReference type="InterPro" id="IPR035906">
    <property type="entry name" value="MetI-like_sf"/>
</dbReference>
<evidence type="ECO:0000313" key="18">
    <source>
        <dbReference type="Proteomes" id="UP001500979"/>
    </source>
</evidence>
<dbReference type="SUPFAM" id="SSF52540">
    <property type="entry name" value="P-loop containing nucleoside triphosphate hydrolases"/>
    <property type="match status" value="1"/>
</dbReference>
<dbReference type="InterPro" id="IPR027417">
    <property type="entry name" value="P-loop_NTPase"/>
</dbReference>
<proteinExistence type="inferred from homology"/>
<dbReference type="NCBIfam" id="TIGR01726">
    <property type="entry name" value="HEQRo_perm_3TM"/>
    <property type="match status" value="1"/>
</dbReference>
<dbReference type="Proteomes" id="UP001500979">
    <property type="component" value="Unassembled WGS sequence"/>
</dbReference>
<gene>
    <name evidence="17" type="ORF">GCM10010470_15170</name>
</gene>
<organism evidence="17 18">
    <name type="scientific">Saccharopolyspora taberi</name>
    <dbReference type="NCBI Taxonomy" id="60895"/>
    <lineage>
        <taxon>Bacteria</taxon>
        <taxon>Bacillati</taxon>
        <taxon>Actinomycetota</taxon>
        <taxon>Actinomycetes</taxon>
        <taxon>Pseudonocardiales</taxon>
        <taxon>Pseudonocardiaceae</taxon>
        <taxon>Saccharopolyspora</taxon>
    </lineage>
</organism>
<comment type="similarity">
    <text evidence="13">Belongs to the binding-protein-dependent transport system permease family.</text>
</comment>
<dbReference type="SUPFAM" id="SSF53850">
    <property type="entry name" value="Periplasmic binding protein-like II"/>
    <property type="match status" value="1"/>
</dbReference>
<dbReference type="InterPro" id="IPR017871">
    <property type="entry name" value="ABC_transporter-like_CS"/>
</dbReference>
<dbReference type="SMART" id="SM00062">
    <property type="entry name" value="PBPb"/>
    <property type="match status" value="1"/>
</dbReference>
<dbReference type="SUPFAM" id="SSF161098">
    <property type="entry name" value="MetI-like"/>
    <property type="match status" value="1"/>
</dbReference>
<dbReference type="Pfam" id="PF00528">
    <property type="entry name" value="BPD_transp_1"/>
    <property type="match status" value="1"/>
</dbReference>
<feature type="signal peptide" evidence="14">
    <location>
        <begin position="1"/>
        <end position="25"/>
    </location>
</feature>
<keyword evidence="8 14" id="KW-0732">Signal</keyword>
<keyword evidence="7 13" id="KW-0812">Transmembrane</keyword>
<comment type="subcellular location">
    <subcellularLocation>
        <location evidence="2 13">Cell membrane</location>
        <topology evidence="2 13">Multi-pass membrane protein</topology>
    </subcellularLocation>
    <subcellularLocation>
        <location evidence="1">Cell membrane</location>
        <topology evidence="1">Peripheral membrane protein</topology>
    </subcellularLocation>
</comment>
<evidence type="ECO:0000256" key="14">
    <source>
        <dbReference type="SAM" id="SignalP"/>
    </source>
</evidence>
<dbReference type="CDD" id="cd06261">
    <property type="entry name" value="TM_PBP2"/>
    <property type="match status" value="1"/>
</dbReference>
<evidence type="ECO:0000256" key="10">
    <source>
        <dbReference type="ARBA" id="ARBA00022840"/>
    </source>
</evidence>
<evidence type="ECO:0000256" key="7">
    <source>
        <dbReference type="ARBA" id="ARBA00022692"/>
    </source>
</evidence>
<keyword evidence="5 13" id="KW-0813">Transport</keyword>
<evidence type="ECO:0000256" key="3">
    <source>
        <dbReference type="ARBA" id="ARBA00005417"/>
    </source>
</evidence>
<keyword evidence="12 13" id="KW-0472">Membrane</keyword>
<evidence type="ECO:0000256" key="6">
    <source>
        <dbReference type="ARBA" id="ARBA00022475"/>
    </source>
</evidence>
<dbReference type="InterPro" id="IPR018313">
    <property type="entry name" value="SBP_3_CS"/>
</dbReference>
<keyword evidence="6" id="KW-1003">Cell membrane</keyword>
<keyword evidence="9" id="KW-0547">Nucleotide-binding</keyword>
<evidence type="ECO:0000256" key="13">
    <source>
        <dbReference type="RuleBase" id="RU363032"/>
    </source>
</evidence>
<evidence type="ECO:0000259" key="15">
    <source>
        <dbReference type="PROSITE" id="PS50893"/>
    </source>
</evidence>
<comment type="similarity">
    <text evidence="3">Belongs to the ABC transporter superfamily.</text>
</comment>
<dbReference type="CDD" id="cd03262">
    <property type="entry name" value="ABC_HisP_GlnQ"/>
    <property type="match status" value="1"/>
</dbReference>
<feature type="transmembrane region" description="Helical" evidence="13">
    <location>
        <begin position="374"/>
        <end position="395"/>
    </location>
</feature>
<dbReference type="PROSITE" id="PS50893">
    <property type="entry name" value="ABC_TRANSPORTER_2"/>
    <property type="match status" value="1"/>
</dbReference>
<evidence type="ECO:0000256" key="5">
    <source>
        <dbReference type="ARBA" id="ARBA00022448"/>
    </source>
</evidence>
<accession>A0ABN3V818</accession>
<feature type="domain" description="ABC transmembrane type-1" evidence="16">
    <location>
        <begin position="306"/>
        <end position="498"/>
    </location>
</feature>
<dbReference type="PROSITE" id="PS50928">
    <property type="entry name" value="ABC_TM1"/>
    <property type="match status" value="1"/>
</dbReference>
<dbReference type="InterPro" id="IPR003439">
    <property type="entry name" value="ABC_transporter-like_ATP-bd"/>
</dbReference>
<dbReference type="PROSITE" id="PS51257">
    <property type="entry name" value="PROKAR_LIPOPROTEIN"/>
    <property type="match status" value="1"/>
</dbReference>
<dbReference type="PANTHER" id="PTHR43166:SF9">
    <property type="entry name" value="GLUTAMATE_ASPARTATE IMPORT ATP-BINDING PROTEIN GLTL"/>
    <property type="match status" value="1"/>
</dbReference>
<evidence type="ECO:0000256" key="9">
    <source>
        <dbReference type="ARBA" id="ARBA00022741"/>
    </source>
</evidence>
<dbReference type="InterPro" id="IPR050086">
    <property type="entry name" value="MetN_ABC_transporter-like"/>
</dbReference>
<dbReference type="CDD" id="cd01004">
    <property type="entry name" value="PBP2_MidA_like"/>
    <property type="match status" value="1"/>
</dbReference>
<evidence type="ECO:0000256" key="1">
    <source>
        <dbReference type="ARBA" id="ARBA00004202"/>
    </source>
</evidence>
<dbReference type="InterPro" id="IPR000515">
    <property type="entry name" value="MetI-like"/>
</dbReference>
<evidence type="ECO:0000259" key="16">
    <source>
        <dbReference type="PROSITE" id="PS50928"/>
    </source>
</evidence>
<evidence type="ECO:0000313" key="17">
    <source>
        <dbReference type="EMBL" id="GAA2782166.1"/>
    </source>
</evidence>
<feature type="domain" description="ABC transporter" evidence="15">
    <location>
        <begin position="545"/>
        <end position="786"/>
    </location>
</feature>
<dbReference type="Pfam" id="PF00497">
    <property type="entry name" value="SBP_bac_3"/>
    <property type="match status" value="1"/>
</dbReference>